<evidence type="ECO:0000313" key="4">
    <source>
        <dbReference type="EMBL" id="QEC47102.1"/>
    </source>
</evidence>
<keyword evidence="1" id="KW-0472">Membrane</keyword>
<feature type="transmembrane region" description="Helical" evidence="1">
    <location>
        <begin position="46"/>
        <end position="64"/>
    </location>
</feature>
<dbReference type="Pfam" id="PF00990">
    <property type="entry name" value="GGDEF"/>
    <property type="match status" value="1"/>
</dbReference>
<dbReference type="KEGG" id="bsol:FSW04_05530"/>
<dbReference type="PANTHER" id="PTHR44757">
    <property type="entry name" value="DIGUANYLATE CYCLASE DGCP"/>
    <property type="match status" value="1"/>
</dbReference>
<dbReference type="PROSITE" id="PS50887">
    <property type="entry name" value="GGDEF"/>
    <property type="match status" value="1"/>
</dbReference>
<protein>
    <submittedName>
        <fullName evidence="4">Bifunctional diguanylate cyclase/phosphodiesterase</fullName>
    </submittedName>
</protein>
<sequence length="753" mass="80767">MSARRPALPLPAVPLLAAVGAGLLLAGVVAGAVRGMTTAPDTLDHVRHTLVLALAAGLIVARAVRVSRDRRMWIAMAAGAVLYGGGLAFWGWSYHESLDTPADLMFFGGDLLFWAGLLIYLRRRVGDALPTFWLDAVGVAVYLGSILTAVLLTDVRDHSGISRFTAAANLIYPAADAALASIPFVVASFSGRRMRGEDILLGATFAVAVVTDTVYVLSLAGHAPAAGVWFDTGWELQLLLLGVAAWSRPGAAGTLRMGGWWESVPTMLLLGVGAGILTVGEFTDLDPVAVGLALLSLAGGVVRSMLMLRDVRRVVVQRREALTDDLTGLPNRRALFRALDILTRDGGRSGERADLLVIDLDGFRELNETLGHEAGDVLLRTAADRLKPVVGDDLLVRLGADEFAAVLRPPADTAQIARDIREAVAIPIELDDVTVAIEASVGVASFPDDANDAGELARRADVATSDAKRRRVGIVRYHADRDEHSRDRLELADDLRRALAARDCGGLWAAFQPQVELATDRIIGAETLIRWHHPQRGPVSPAELLPVAERSGQMAALTDWILDRALSECAGLANQGFELRVGVNVSAVTLVDIGLPERIDTALRRHGVPPARLVVEVTEDAVMNDQRRCLDVLERIAQLGVEISVDDFGTGQSSLAQLRHLPADELKIDRSFVKGMADDPLDHEVVRLVVSMGRSMGLRVVAEGIETAQEREVLVALGCDVAQGFGLGRPMPAIELAALLEQRDAERSRREAA</sequence>
<dbReference type="SMART" id="SM00052">
    <property type="entry name" value="EAL"/>
    <property type="match status" value="1"/>
</dbReference>
<dbReference type="InterPro" id="IPR052155">
    <property type="entry name" value="Biofilm_reg_signaling"/>
</dbReference>
<evidence type="ECO:0000256" key="1">
    <source>
        <dbReference type="SAM" id="Phobius"/>
    </source>
</evidence>
<dbReference type="OrthoDB" id="23692at2"/>
<dbReference type="SUPFAM" id="SSF141868">
    <property type="entry name" value="EAL domain-like"/>
    <property type="match status" value="1"/>
</dbReference>
<feature type="domain" description="GGDEF" evidence="3">
    <location>
        <begin position="351"/>
        <end position="482"/>
    </location>
</feature>
<dbReference type="InterPro" id="IPR001633">
    <property type="entry name" value="EAL_dom"/>
</dbReference>
<dbReference type="RefSeq" id="WP_146917094.1">
    <property type="nucleotide sequence ID" value="NZ_CP042430.1"/>
</dbReference>
<dbReference type="Proteomes" id="UP000321805">
    <property type="component" value="Chromosome"/>
</dbReference>
<dbReference type="CDD" id="cd01948">
    <property type="entry name" value="EAL"/>
    <property type="match status" value="1"/>
</dbReference>
<keyword evidence="5" id="KW-1185">Reference proteome</keyword>
<keyword evidence="1" id="KW-0812">Transmembrane</keyword>
<dbReference type="SUPFAM" id="SSF55073">
    <property type="entry name" value="Nucleotide cyclase"/>
    <property type="match status" value="1"/>
</dbReference>
<name>A0A5B8U2F8_9ACTN</name>
<proteinExistence type="predicted"/>
<keyword evidence="1" id="KW-1133">Transmembrane helix</keyword>
<feature type="transmembrane region" description="Helical" evidence="1">
    <location>
        <begin position="164"/>
        <end position="187"/>
    </location>
</feature>
<dbReference type="NCBIfam" id="TIGR00254">
    <property type="entry name" value="GGDEF"/>
    <property type="match status" value="1"/>
</dbReference>
<dbReference type="SMART" id="SM00267">
    <property type="entry name" value="GGDEF"/>
    <property type="match status" value="1"/>
</dbReference>
<feature type="transmembrane region" description="Helical" evidence="1">
    <location>
        <begin position="199"/>
        <end position="220"/>
    </location>
</feature>
<dbReference type="CDD" id="cd01949">
    <property type="entry name" value="GGDEF"/>
    <property type="match status" value="1"/>
</dbReference>
<dbReference type="InterPro" id="IPR000160">
    <property type="entry name" value="GGDEF_dom"/>
</dbReference>
<evidence type="ECO:0000313" key="5">
    <source>
        <dbReference type="Proteomes" id="UP000321805"/>
    </source>
</evidence>
<dbReference type="InterPro" id="IPR035919">
    <property type="entry name" value="EAL_sf"/>
</dbReference>
<gene>
    <name evidence="4" type="ORF">FSW04_05530</name>
</gene>
<dbReference type="InterPro" id="IPR029787">
    <property type="entry name" value="Nucleotide_cyclase"/>
</dbReference>
<feature type="transmembrane region" description="Helical" evidence="1">
    <location>
        <begin position="104"/>
        <end position="121"/>
    </location>
</feature>
<reference evidence="4 5" key="1">
    <citation type="journal article" date="2018" name="J. Microbiol.">
        <title>Baekduia soli gen. nov., sp. nov., a novel bacterium isolated from the soil of Baekdu Mountain and proposal of a novel family name, Baekduiaceae fam. nov.</title>
        <authorList>
            <person name="An D.S."/>
            <person name="Siddiqi M.Z."/>
            <person name="Kim K.H."/>
            <person name="Yu H.S."/>
            <person name="Im W.T."/>
        </authorList>
    </citation>
    <scope>NUCLEOTIDE SEQUENCE [LARGE SCALE GENOMIC DNA]</scope>
    <source>
        <strain evidence="4 5">BR7-21</strain>
    </source>
</reference>
<dbReference type="Pfam" id="PF00563">
    <property type="entry name" value="EAL"/>
    <property type="match status" value="1"/>
</dbReference>
<organism evidence="4 5">
    <name type="scientific">Baekduia soli</name>
    <dbReference type="NCBI Taxonomy" id="496014"/>
    <lineage>
        <taxon>Bacteria</taxon>
        <taxon>Bacillati</taxon>
        <taxon>Actinomycetota</taxon>
        <taxon>Thermoleophilia</taxon>
        <taxon>Solirubrobacterales</taxon>
        <taxon>Baekduiaceae</taxon>
        <taxon>Baekduia</taxon>
    </lineage>
</organism>
<feature type="transmembrane region" description="Helical" evidence="1">
    <location>
        <begin position="259"/>
        <end position="282"/>
    </location>
</feature>
<feature type="transmembrane region" description="Helical" evidence="1">
    <location>
        <begin position="288"/>
        <end position="308"/>
    </location>
</feature>
<evidence type="ECO:0000259" key="2">
    <source>
        <dbReference type="PROSITE" id="PS50883"/>
    </source>
</evidence>
<feature type="domain" description="EAL" evidence="2">
    <location>
        <begin position="488"/>
        <end position="744"/>
    </location>
</feature>
<dbReference type="InterPro" id="IPR043128">
    <property type="entry name" value="Rev_trsase/Diguanyl_cyclase"/>
</dbReference>
<dbReference type="EMBL" id="CP042430">
    <property type="protein sequence ID" value="QEC47102.1"/>
    <property type="molecule type" value="Genomic_DNA"/>
</dbReference>
<dbReference type="PANTHER" id="PTHR44757:SF2">
    <property type="entry name" value="BIOFILM ARCHITECTURE MAINTENANCE PROTEIN MBAA"/>
    <property type="match status" value="1"/>
</dbReference>
<dbReference type="AlphaFoldDB" id="A0A5B8U2F8"/>
<feature type="transmembrane region" description="Helical" evidence="1">
    <location>
        <begin position="133"/>
        <end position="152"/>
    </location>
</feature>
<feature type="transmembrane region" description="Helical" evidence="1">
    <location>
        <begin position="73"/>
        <end position="92"/>
    </location>
</feature>
<dbReference type="Gene3D" id="3.20.20.450">
    <property type="entry name" value="EAL domain"/>
    <property type="match status" value="1"/>
</dbReference>
<dbReference type="Gene3D" id="3.30.70.270">
    <property type="match status" value="1"/>
</dbReference>
<dbReference type="PROSITE" id="PS50883">
    <property type="entry name" value="EAL"/>
    <property type="match status" value="1"/>
</dbReference>
<evidence type="ECO:0000259" key="3">
    <source>
        <dbReference type="PROSITE" id="PS50887"/>
    </source>
</evidence>
<accession>A0A5B8U2F8</accession>